<keyword evidence="5" id="KW-0418">Kinase</keyword>
<dbReference type="AlphaFoldDB" id="B4VUA6"/>
<dbReference type="Pfam" id="PF00069">
    <property type="entry name" value="Pkinase"/>
    <property type="match status" value="1"/>
</dbReference>
<evidence type="ECO:0000256" key="2">
    <source>
        <dbReference type="ARBA" id="ARBA00022737"/>
    </source>
</evidence>
<dbReference type="Pfam" id="PF25173">
    <property type="entry name" value="Beta-prop_WDR3_1st"/>
    <property type="match status" value="1"/>
</dbReference>
<dbReference type="InterPro" id="IPR000719">
    <property type="entry name" value="Prot_kinase_dom"/>
</dbReference>
<reference evidence="5 6" key="1">
    <citation type="submission" date="2008-07" db="EMBL/GenBank/DDBJ databases">
        <authorList>
            <person name="Tandeau de Marsac N."/>
            <person name="Ferriera S."/>
            <person name="Johnson J."/>
            <person name="Kravitz S."/>
            <person name="Beeson K."/>
            <person name="Sutton G."/>
            <person name="Rogers Y.-H."/>
            <person name="Friedman R."/>
            <person name="Frazier M."/>
            <person name="Venter J.C."/>
        </authorList>
    </citation>
    <scope>NUCLEOTIDE SEQUENCE [LARGE SCALE GENOMIC DNA]</scope>
    <source>
        <strain evidence="5 6">PCC 7420</strain>
    </source>
</reference>
<dbReference type="Gene3D" id="1.10.510.10">
    <property type="entry name" value="Transferase(Phosphotransferase) domain 1"/>
    <property type="match status" value="1"/>
</dbReference>
<dbReference type="SUPFAM" id="SSF56112">
    <property type="entry name" value="Protein kinase-like (PK-like)"/>
    <property type="match status" value="1"/>
</dbReference>
<evidence type="ECO:0000256" key="1">
    <source>
        <dbReference type="ARBA" id="ARBA00022574"/>
    </source>
</evidence>
<dbReference type="eggNOG" id="COG2319">
    <property type="taxonomic scope" value="Bacteria"/>
</dbReference>
<keyword evidence="6" id="KW-1185">Reference proteome</keyword>
<dbReference type="PROSITE" id="PS00678">
    <property type="entry name" value="WD_REPEATS_1"/>
    <property type="match status" value="4"/>
</dbReference>
<feature type="repeat" description="WD" evidence="3">
    <location>
        <begin position="585"/>
        <end position="619"/>
    </location>
</feature>
<dbReference type="GO" id="GO:0004672">
    <property type="term" value="F:protein kinase activity"/>
    <property type="evidence" value="ECO:0007669"/>
    <property type="project" value="InterPro"/>
</dbReference>
<dbReference type="Gene3D" id="2.130.10.10">
    <property type="entry name" value="YVTN repeat-like/Quinoprotein amine dehydrogenase"/>
    <property type="match status" value="3"/>
</dbReference>
<dbReference type="InterPro" id="IPR001680">
    <property type="entry name" value="WD40_rpt"/>
</dbReference>
<name>B4VUA6_9CYAN</name>
<feature type="domain" description="Protein kinase" evidence="4">
    <location>
        <begin position="34"/>
        <end position="301"/>
    </location>
</feature>
<dbReference type="InterPro" id="IPR011009">
    <property type="entry name" value="Kinase-like_dom_sf"/>
</dbReference>
<keyword evidence="2" id="KW-0677">Repeat</keyword>
<dbReference type="Pfam" id="PF00400">
    <property type="entry name" value="WD40"/>
    <property type="match status" value="2"/>
</dbReference>
<dbReference type="Gene3D" id="3.30.200.20">
    <property type="entry name" value="Phosphorylase Kinase, domain 1"/>
    <property type="match status" value="1"/>
</dbReference>
<dbReference type="SUPFAM" id="SSF50978">
    <property type="entry name" value="WD40 repeat-like"/>
    <property type="match status" value="1"/>
</dbReference>
<dbReference type="PROSITE" id="PS50294">
    <property type="entry name" value="WD_REPEATS_REGION"/>
    <property type="match status" value="7"/>
</dbReference>
<evidence type="ECO:0000256" key="3">
    <source>
        <dbReference type="PROSITE-ProRule" id="PRU00221"/>
    </source>
</evidence>
<dbReference type="InterPro" id="IPR019775">
    <property type="entry name" value="WD40_repeat_CS"/>
</dbReference>
<dbReference type="PROSITE" id="PS50082">
    <property type="entry name" value="WD_REPEATS_2"/>
    <property type="match status" value="7"/>
</dbReference>
<dbReference type="EMBL" id="DS989853">
    <property type="protein sequence ID" value="EDX74482.1"/>
    <property type="molecule type" value="Genomic_DNA"/>
</dbReference>
<dbReference type="OrthoDB" id="500858at2"/>
<gene>
    <name evidence="5" type="ORF">MC7420_4006</name>
</gene>
<evidence type="ECO:0000259" key="4">
    <source>
        <dbReference type="PROSITE" id="PS50011"/>
    </source>
</evidence>
<dbReference type="InterPro" id="IPR036322">
    <property type="entry name" value="WD40_repeat_dom_sf"/>
</dbReference>
<feature type="repeat" description="WD" evidence="3">
    <location>
        <begin position="375"/>
        <end position="416"/>
    </location>
</feature>
<dbReference type="eggNOG" id="COG0515">
    <property type="taxonomic scope" value="Bacteria"/>
</dbReference>
<feature type="repeat" description="WD" evidence="3">
    <location>
        <begin position="333"/>
        <end position="369"/>
    </location>
</feature>
<dbReference type="PANTHER" id="PTHR22847">
    <property type="entry name" value="WD40 REPEAT PROTEIN"/>
    <property type="match status" value="1"/>
</dbReference>
<dbReference type="SMART" id="SM00320">
    <property type="entry name" value="WD40"/>
    <property type="match status" value="7"/>
</dbReference>
<dbReference type="STRING" id="118168.MC7420_4006"/>
<feature type="repeat" description="WD" evidence="3">
    <location>
        <begin position="543"/>
        <end position="584"/>
    </location>
</feature>
<dbReference type="SMART" id="SM00220">
    <property type="entry name" value="S_TKc"/>
    <property type="match status" value="1"/>
</dbReference>
<keyword evidence="5" id="KW-0808">Transferase</keyword>
<organism evidence="5 6">
    <name type="scientific">Coleofasciculus chthonoplastes PCC 7420</name>
    <dbReference type="NCBI Taxonomy" id="118168"/>
    <lineage>
        <taxon>Bacteria</taxon>
        <taxon>Bacillati</taxon>
        <taxon>Cyanobacteriota</taxon>
        <taxon>Cyanophyceae</taxon>
        <taxon>Coleofasciculales</taxon>
        <taxon>Coleofasciculaceae</taxon>
        <taxon>Coleofasciculus</taxon>
    </lineage>
</organism>
<dbReference type="PRINTS" id="PR00320">
    <property type="entry name" value="GPROTEINBRPT"/>
</dbReference>
<dbReference type="NCBIfam" id="NF045510">
    <property type="entry name" value="4Cys_prefix_kin"/>
    <property type="match status" value="1"/>
</dbReference>
<dbReference type="PROSITE" id="PS50011">
    <property type="entry name" value="PROTEIN_KINASE_DOM"/>
    <property type="match status" value="1"/>
</dbReference>
<feature type="repeat" description="WD" evidence="3">
    <location>
        <begin position="459"/>
        <end position="500"/>
    </location>
</feature>
<dbReference type="CDD" id="cd14014">
    <property type="entry name" value="STKc_PknB_like"/>
    <property type="match status" value="1"/>
</dbReference>
<protein>
    <submittedName>
        <fullName evidence="5">Protein kinase domain</fullName>
    </submittedName>
</protein>
<proteinExistence type="predicted"/>
<dbReference type="GO" id="GO:0005524">
    <property type="term" value="F:ATP binding"/>
    <property type="evidence" value="ECO:0007669"/>
    <property type="project" value="InterPro"/>
</dbReference>
<accession>B4VUA6</accession>
<sequence length="619" mass="66861">MSYCLNLTCPKPDNPDHARFCSTCGSKLLLGDRYRAMELISQGGIGRTFRAIDESESGLSTCIIKQFSPTNQGTTNIEKAAASFRQEAARLQTLGEHPQIPRLLAYFEPNPQRGTTGAIVQCLVEGESLAQQLVQEGAFNETQIRHILAQLLPVLQYIHSHQVIHRDINPANIICSASTGIETDADTLVLVDFSAAKLTTKTALARTGTVIGSAAYAAPEQLMGKAVTSSDLYSLGVTCIHLLTSIHPFDLFNSLEGMWVWQDYLVEPISDRLTQTLNKMLEGAVKLRYQSAAQILQDLHLTQTLAQSLSVASPNPSVKPNTLTPTWQCVRTLRGHSSSIHAIAFHPDGQILASGGADRSVKLWHLESGIPSCTFSGHSSLIDTIAFSPDGQFLVSGSWDHTIKLWELTTQTLKHTLKQHSGWIKSVAFSSDGQLLASGSADKTINIWNLNLQDIQKTLDGHSSMIHTIVISPDGQILASGSADRTIKLWNLATGEIQLTLHGHTDAVNSLAFSPSGQLLISGSADATIQVWNLKTGDILLTLTEHTDAVHSVAISAKGRLLISGSADGTVRLWHPGRGKLIQTLSDHSAGVMSVAISPDSSTLASAAQDKTIKLWQFI</sequence>
<dbReference type="InterPro" id="IPR015943">
    <property type="entry name" value="WD40/YVTN_repeat-like_dom_sf"/>
</dbReference>
<feature type="repeat" description="WD" evidence="3">
    <location>
        <begin position="501"/>
        <end position="542"/>
    </location>
</feature>
<dbReference type="InterPro" id="IPR020472">
    <property type="entry name" value="WD40_PAC1"/>
</dbReference>
<dbReference type="CDD" id="cd00200">
    <property type="entry name" value="WD40"/>
    <property type="match status" value="1"/>
</dbReference>
<evidence type="ECO:0000313" key="5">
    <source>
        <dbReference type="EMBL" id="EDX74482.1"/>
    </source>
</evidence>
<dbReference type="PANTHER" id="PTHR22847:SF637">
    <property type="entry name" value="WD REPEAT DOMAIN 5B"/>
    <property type="match status" value="1"/>
</dbReference>
<dbReference type="RefSeq" id="WP_006102328.1">
    <property type="nucleotide sequence ID" value="NZ_DS989853.1"/>
</dbReference>
<dbReference type="Proteomes" id="UP000003835">
    <property type="component" value="Unassembled WGS sequence"/>
</dbReference>
<evidence type="ECO:0000313" key="6">
    <source>
        <dbReference type="Proteomes" id="UP000003835"/>
    </source>
</evidence>
<dbReference type="HOGENOM" id="CLU_000288_135_4_3"/>
<keyword evidence="1 3" id="KW-0853">WD repeat</keyword>
<feature type="repeat" description="WD" evidence="3">
    <location>
        <begin position="417"/>
        <end position="458"/>
    </location>
</feature>